<dbReference type="Proteomes" id="UP000886523">
    <property type="component" value="Unassembled WGS sequence"/>
</dbReference>
<evidence type="ECO:0000313" key="2">
    <source>
        <dbReference type="Proteomes" id="UP000886523"/>
    </source>
</evidence>
<organism evidence="1 2">
    <name type="scientific">Hydnum rufescens UP504</name>
    <dbReference type="NCBI Taxonomy" id="1448309"/>
    <lineage>
        <taxon>Eukaryota</taxon>
        <taxon>Fungi</taxon>
        <taxon>Dikarya</taxon>
        <taxon>Basidiomycota</taxon>
        <taxon>Agaricomycotina</taxon>
        <taxon>Agaricomycetes</taxon>
        <taxon>Cantharellales</taxon>
        <taxon>Hydnaceae</taxon>
        <taxon>Hydnum</taxon>
    </lineage>
</organism>
<accession>A0A9P6B466</accession>
<protein>
    <submittedName>
        <fullName evidence="1">Uncharacterized protein</fullName>
    </submittedName>
</protein>
<gene>
    <name evidence="1" type="ORF">BS47DRAFT_1339563</name>
</gene>
<sequence>MPTVTQQVLDPAYWIGATLDSPQSLAAVSHLWVSFDQPLWGDSDAIWTITCAL</sequence>
<dbReference type="EMBL" id="MU128932">
    <property type="protein sequence ID" value="KAF9517346.1"/>
    <property type="molecule type" value="Genomic_DNA"/>
</dbReference>
<proteinExistence type="predicted"/>
<keyword evidence="2" id="KW-1185">Reference proteome</keyword>
<reference evidence="1" key="1">
    <citation type="journal article" date="2020" name="Nat. Commun.">
        <title>Large-scale genome sequencing of mycorrhizal fungi provides insights into the early evolution of symbiotic traits.</title>
        <authorList>
            <person name="Miyauchi S."/>
            <person name="Kiss E."/>
            <person name="Kuo A."/>
            <person name="Drula E."/>
            <person name="Kohler A."/>
            <person name="Sanchez-Garcia M."/>
            <person name="Morin E."/>
            <person name="Andreopoulos B."/>
            <person name="Barry K.W."/>
            <person name="Bonito G."/>
            <person name="Buee M."/>
            <person name="Carver A."/>
            <person name="Chen C."/>
            <person name="Cichocki N."/>
            <person name="Clum A."/>
            <person name="Culley D."/>
            <person name="Crous P.W."/>
            <person name="Fauchery L."/>
            <person name="Girlanda M."/>
            <person name="Hayes R.D."/>
            <person name="Keri Z."/>
            <person name="LaButti K."/>
            <person name="Lipzen A."/>
            <person name="Lombard V."/>
            <person name="Magnuson J."/>
            <person name="Maillard F."/>
            <person name="Murat C."/>
            <person name="Nolan M."/>
            <person name="Ohm R.A."/>
            <person name="Pangilinan J."/>
            <person name="Pereira M.F."/>
            <person name="Perotto S."/>
            <person name="Peter M."/>
            <person name="Pfister S."/>
            <person name="Riley R."/>
            <person name="Sitrit Y."/>
            <person name="Stielow J.B."/>
            <person name="Szollosi G."/>
            <person name="Zifcakova L."/>
            <person name="Stursova M."/>
            <person name="Spatafora J.W."/>
            <person name="Tedersoo L."/>
            <person name="Vaario L.M."/>
            <person name="Yamada A."/>
            <person name="Yan M."/>
            <person name="Wang P."/>
            <person name="Xu J."/>
            <person name="Bruns T."/>
            <person name="Baldrian P."/>
            <person name="Vilgalys R."/>
            <person name="Dunand C."/>
            <person name="Henrissat B."/>
            <person name="Grigoriev I.V."/>
            <person name="Hibbett D."/>
            <person name="Nagy L.G."/>
            <person name="Martin F.M."/>
        </authorList>
    </citation>
    <scope>NUCLEOTIDE SEQUENCE</scope>
    <source>
        <strain evidence="1">UP504</strain>
    </source>
</reference>
<dbReference type="AlphaFoldDB" id="A0A9P6B466"/>
<name>A0A9P6B466_9AGAM</name>
<evidence type="ECO:0000313" key="1">
    <source>
        <dbReference type="EMBL" id="KAF9517346.1"/>
    </source>
</evidence>
<comment type="caution">
    <text evidence="1">The sequence shown here is derived from an EMBL/GenBank/DDBJ whole genome shotgun (WGS) entry which is preliminary data.</text>
</comment>